<proteinExistence type="predicted"/>
<name>A0A829LVJ6_LIMFE</name>
<sequence>MIKLITYIALAVLTVVECNRGDVAMTLTAVIPFALISMDECFPQLKKPSGRHR</sequence>
<evidence type="ECO:0000313" key="2">
    <source>
        <dbReference type="Proteomes" id="UP000018412"/>
    </source>
</evidence>
<reference evidence="1 2" key="2">
    <citation type="journal article" date="2015" name="Genome Announc.">
        <title>Draft Genome Sequence of Lactobacillus fermentum NB-22.</title>
        <authorList>
            <person name="Chaplin A.V."/>
            <person name="Shkoporov A.N."/>
            <person name="Efimov B.A."/>
            <person name="Pikina A.P."/>
            <person name="Borisova O.Y."/>
            <person name="Gladko I.A."/>
            <person name="Postnikova E.A."/>
            <person name="Lordkipanidze A.E."/>
            <person name="Kafarskaia L.I."/>
        </authorList>
    </citation>
    <scope>NUCLEOTIDE SEQUENCE [LARGE SCALE GENOMIC DNA]</scope>
    <source>
        <strain evidence="1 2">NB-22</strain>
    </source>
</reference>
<dbReference type="RefSeq" id="WP_023466666.1">
    <property type="nucleotide sequence ID" value="NZ_KI546277.1"/>
</dbReference>
<protein>
    <submittedName>
        <fullName evidence="1">Uncharacterized protein</fullName>
    </submittedName>
</protein>
<reference evidence="2" key="1">
    <citation type="submission" date="2013-10" db="EMBL/GenBank/DDBJ databases">
        <title>Draft genome sequence of Lactobacillus fermentum NB-22.</title>
        <authorList>
            <person name="Chaplin A.V."/>
            <person name="Shkoporov A.N."/>
            <person name="Khokhlova E.V."/>
            <person name="Efimov B.A."/>
            <person name="Kafarskaia L.I."/>
        </authorList>
    </citation>
    <scope>NUCLEOTIDE SEQUENCE [LARGE SCALE GENOMIC DNA]</scope>
    <source>
        <strain evidence="2">NB-22</strain>
    </source>
</reference>
<comment type="caution">
    <text evidence="1">The sequence shown here is derived from an EMBL/GenBank/DDBJ whole genome shotgun (WGS) entry which is preliminary data.</text>
</comment>
<evidence type="ECO:0000313" key="1">
    <source>
        <dbReference type="EMBL" id="ESS00651.1"/>
    </source>
</evidence>
<dbReference type="AlphaFoldDB" id="A0A829LVJ6"/>
<organism evidence="1 2">
    <name type="scientific">Limosilactobacillus fermentum NB-22</name>
    <dbReference type="NCBI Taxonomy" id="1408443"/>
    <lineage>
        <taxon>Bacteria</taxon>
        <taxon>Bacillati</taxon>
        <taxon>Bacillota</taxon>
        <taxon>Bacilli</taxon>
        <taxon>Lactobacillales</taxon>
        <taxon>Lactobacillaceae</taxon>
        <taxon>Limosilactobacillus</taxon>
    </lineage>
</organism>
<gene>
    <name evidence="1" type="ORF">NB22_08890</name>
</gene>
<dbReference type="EMBL" id="AYHA01000150">
    <property type="protein sequence ID" value="ESS00651.1"/>
    <property type="molecule type" value="Genomic_DNA"/>
</dbReference>
<dbReference type="Proteomes" id="UP000018412">
    <property type="component" value="Unassembled WGS sequence"/>
</dbReference>
<accession>A0A829LVJ6</accession>